<dbReference type="InterPro" id="IPR010664">
    <property type="entry name" value="LipoPS_assembly_LptC-rel"/>
</dbReference>
<dbReference type="Pfam" id="PF06835">
    <property type="entry name" value="LptC"/>
    <property type="match status" value="1"/>
</dbReference>
<evidence type="ECO:0000256" key="5">
    <source>
        <dbReference type="ARBA" id="ARBA00023136"/>
    </source>
</evidence>
<protein>
    <submittedName>
        <fullName evidence="7">LPS export ABC transporter periplasmic protein LptC</fullName>
    </submittedName>
</protein>
<comment type="caution">
    <text evidence="7">The sequence shown here is derived from an EMBL/GenBank/DDBJ whole genome shotgun (WGS) entry which is preliminary data.</text>
</comment>
<dbReference type="InterPro" id="IPR052363">
    <property type="entry name" value="LPS_export_LptC"/>
</dbReference>
<accession>A0ABV6PY98</accession>
<keyword evidence="5 6" id="KW-0472">Membrane</keyword>
<dbReference type="RefSeq" id="WP_377484458.1">
    <property type="nucleotide sequence ID" value="NZ_JBHLTN010000034.1"/>
</dbReference>
<dbReference type="PANTHER" id="PTHR37481:SF1">
    <property type="entry name" value="LIPOPOLYSACCHARIDE EXPORT SYSTEM PROTEIN LPTC"/>
    <property type="match status" value="1"/>
</dbReference>
<keyword evidence="3 6" id="KW-0812">Transmembrane</keyword>
<evidence type="ECO:0000313" key="7">
    <source>
        <dbReference type="EMBL" id="MFC0594008.1"/>
    </source>
</evidence>
<proteinExistence type="predicted"/>
<evidence type="ECO:0000256" key="6">
    <source>
        <dbReference type="SAM" id="Phobius"/>
    </source>
</evidence>
<dbReference type="EMBL" id="JBHLTN010000034">
    <property type="protein sequence ID" value="MFC0594008.1"/>
    <property type="molecule type" value="Genomic_DNA"/>
</dbReference>
<dbReference type="NCBIfam" id="TIGR04409">
    <property type="entry name" value="LptC_YrbK"/>
    <property type="match status" value="1"/>
</dbReference>
<reference evidence="7 8" key="1">
    <citation type="submission" date="2024-09" db="EMBL/GenBank/DDBJ databases">
        <authorList>
            <person name="Sun Q."/>
            <person name="Mori K."/>
        </authorList>
    </citation>
    <scope>NUCLEOTIDE SEQUENCE [LARGE SCALE GENOMIC DNA]</scope>
    <source>
        <strain evidence="7 8">NCAIM B.02336</strain>
    </source>
</reference>
<keyword evidence="8" id="KW-1185">Reference proteome</keyword>
<keyword evidence="4 6" id="KW-1133">Transmembrane helix</keyword>
<dbReference type="Proteomes" id="UP001589834">
    <property type="component" value="Unassembled WGS sequence"/>
</dbReference>
<evidence type="ECO:0000256" key="1">
    <source>
        <dbReference type="ARBA" id="ARBA00022475"/>
    </source>
</evidence>
<evidence type="ECO:0000256" key="4">
    <source>
        <dbReference type="ARBA" id="ARBA00022989"/>
    </source>
</evidence>
<keyword evidence="1" id="KW-1003">Cell membrane</keyword>
<evidence type="ECO:0000256" key="2">
    <source>
        <dbReference type="ARBA" id="ARBA00022519"/>
    </source>
</evidence>
<evidence type="ECO:0000313" key="8">
    <source>
        <dbReference type="Proteomes" id="UP001589834"/>
    </source>
</evidence>
<keyword evidence="2" id="KW-0997">Cell inner membrane</keyword>
<dbReference type="InterPro" id="IPR026265">
    <property type="entry name" value="LptC"/>
</dbReference>
<name>A0ABV6PY98_9BURK</name>
<evidence type="ECO:0000256" key="3">
    <source>
        <dbReference type="ARBA" id="ARBA00022692"/>
    </source>
</evidence>
<dbReference type="Gene3D" id="2.60.450.10">
    <property type="entry name" value="Lipopolysaccharide (LPS) transport protein A like domain"/>
    <property type="match status" value="1"/>
</dbReference>
<sequence length="207" mass="23188">MNSARLWRHGKEQFFAWLPALMMALFALGTGWLVRHTPDFTAASTVPGPLTHEPDYQMRSFAVRSFDAAGRMTSELRGVEGHHYPDTDTLEVSQPRVRSFDAKNQLTVGRAERGVSNGDGSEIQLYGQAQVVREPNTGADGRPTPRLEFRGPYLHAWVKDERVSSDQPVELLRGPDRFTGDRFDYDNHSGVANLIGQVRGVIQPARR</sequence>
<dbReference type="PANTHER" id="PTHR37481">
    <property type="entry name" value="LIPOPOLYSACCHARIDE EXPORT SYSTEM PROTEIN LPTC"/>
    <property type="match status" value="1"/>
</dbReference>
<organism evidence="7 8">
    <name type="scientific">Ottowia pentelensis</name>
    <dbReference type="NCBI Taxonomy" id="511108"/>
    <lineage>
        <taxon>Bacteria</taxon>
        <taxon>Pseudomonadati</taxon>
        <taxon>Pseudomonadota</taxon>
        <taxon>Betaproteobacteria</taxon>
        <taxon>Burkholderiales</taxon>
        <taxon>Comamonadaceae</taxon>
        <taxon>Ottowia</taxon>
    </lineage>
</organism>
<feature type="transmembrane region" description="Helical" evidence="6">
    <location>
        <begin position="14"/>
        <end position="34"/>
    </location>
</feature>
<gene>
    <name evidence="7" type="primary">lptC</name>
    <name evidence="7" type="ORF">ACFFGG_15765</name>
</gene>